<dbReference type="Proteomes" id="UP000256599">
    <property type="component" value="Unassembled WGS sequence"/>
</dbReference>
<dbReference type="AlphaFoldDB" id="A0A3D8I308"/>
<comment type="caution">
    <text evidence="2">The sequence shown here is derived from an EMBL/GenBank/DDBJ whole genome shotgun (WGS) entry which is preliminary data.</text>
</comment>
<reference evidence="2 3" key="1">
    <citation type="submission" date="2018-04" db="EMBL/GenBank/DDBJ databases">
        <title>Novel Campyloabacter and Helicobacter Species and Strains.</title>
        <authorList>
            <person name="Mannion A.J."/>
            <person name="Shen Z."/>
            <person name="Fox J.G."/>
        </authorList>
    </citation>
    <scope>NUCLEOTIDE SEQUENCE [LARGE SCALE GENOMIC DNA]</scope>
    <source>
        <strain evidence="2 3">MIT 98-6070</strain>
    </source>
</reference>
<evidence type="ECO:0000313" key="3">
    <source>
        <dbReference type="Proteomes" id="UP000256599"/>
    </source>
</evidence>
<evidence type="ECO:0000313" key="2">
    <source>
        <dbReference type="EMBL" id="RDU59498.1"/>
    </source>
</evidence>
<dbReference type="EMBL" id="NXLR01000011">
    <property type="protein sequence ID" value="RDU59498.1"/>
    <property type="molecule type" value="Genomic_DNA"/>
</dbReference>
<feature type="chain" id="PRO_5017671908" evidence="1">
    <location>
        <begin position="23"/>
        <end position="179"/>
    </location>
</feature>
<dbReference type="PROSITE" id="PS51257">
    <property type="entry name" value="PROKAR_LIPOPROTEIN"/>
    <property type="match status" value="1"/>
</dbReference>
<proteinExistence type="predicted"/>
<keyword evidence="3" id="KW-1185">Reference proteome</keyword>
<dbReference type="RefSeq" id="WP_104699795.1">
    <property type="nucleotide sequence ID" value="NZ_FZPP01000014.1"/>
</dbReference>
<name>A0A3D8I308_9HELI</name>
<keyword evidence="1" id="KW-0732">Signal</keyword>
<accession>A0A3D8I308</accession>
<organism evidence="2 3">
    <name type="scientific">Helicobacter marmotae</name>
    <dbReference type="NCBI Taxonomy" id="152490"/>
    <lineage>
        <taxon>Bacteria</taxon>
        <taxon>Pseudomonadati</taxon>
        <taxon>Campylobacterota</taxon>
        <taxon>Epsilonproteobacteria</taxon>
        <taxon>Campylobacterales</taxon>
        <taxon>Helicobacteraceae</taxon>
        <taxon>Helicobacter</taxon>
    </lineage>
</organism>
<evidence type="ECO:0000256" key="1">
    <source>
        <dbReference type="SAM" id="SignalP"/>
    </source>
</evidence>
<feature type="signal peptide" evidence="1">
    <location>
        <begin position="1"/>
        <end position="22"/>
    </location>
</feature>
<gene>
    <name evidence="2" type="ORF">CQA63_06220</name>
</gene>
<protein>
    <submittedName>
        <fullName evidence="2">Uncharacterized protein</fullName>
    </submittedName>
</protein>
<sequence>MKMLFYVAMFAAVLLTTSCASKKPDTPPAKPTQFCKNPEYQIILGEIQTHKDNILSKEEFMPILDVALAQSGCFDKVKKPTDNVYKLDIFYNLALLETKENTSLLSSKDSITLRGDMQFKLTHTSKSIEQNATSTLKLSEKKYLGIGQEVDISKEQKEDVIKRCLKTIFTNLSNMSKGA</sequence>
<dbReference type="OrthoDB" id="5324844at2"/>